<reference evidence="2 5" key="2">
    <citation type="submission" date="2020-01" db="EMBL/GenBank/DDBJ databases">
        <title>Draft genome sequence of Aspergillus udagawae IFM 53868.</title>
        <authorList>
            <person name="Takahashi H."/>
            <person name="Yaguchi T."/>
        </authorList>
    </citation>
    <scope>NUCLEOTIDE SEQUENCE [LARGE SCALE GENOMIC DNA]</scope>
    <source>
        <strain evidence="2 5">IFM 53868</strain>
    </source>
</reference>
<feature type="chain" id="PRO_5034757194" evidence="1">
    <location>
        <begin position="22"/>
        <end position="133"/>
    </location>
</feature>
<evidence type="ECO:0000256" key="1">
    <source>
        <dbReference type="SAM" id="SignalP"/>
    </source>
</evidence>
<evidence type="ECO:0000313" key="4">
    <source>
        <dbReference type="Proteomes" id="UP000036893"/>
    </source>
</evidence>
<dbReference type="AlphaFoldDB" id="A0A8E0UXT2"/>
<organism evidence="3 4">
    <name type="scientific">Aspergillus udagawae</name>
    <dbReference type="NCBI Taxonomy" id="91492"/>
    <lineage>
        <taxon>Eukaryota</taxon>
        <taxon>Fungi</taxon>
        <taxon>Dikarya</taxon>
        <taxon>Ascomycota</taxon>
        <taxon>Pezizomycotina</taxon>
        <taxon>Eurotiomycetes</taxon>
        <taxon>Eurotiomycetidae</taxon>
        <taxon>Eurotiales</taxon>
        <taxon>Aspergillaceae</taxon>
        <taxon>Aspergillus</taxon>
        <taxon>Aspergillus subgen. Fumigati</taxon>
    </lineage>
</organism>
<accession>A0A8E0UXT2</accession>
<name>A0A8E0UXT2_9EURO</name>
<dbReference type="Proteomes" id="UP000465266">
    <property type="component" value="Unassembled WGS sequence"/>
</dbReference>
<keyword evidence="5" id="KW-1185">Reference proteome</keyword>
<proteinExistence type="predicted"/>
<evidence type="ECO:0000313" key="5">
    <source>
        <dbReference type="Proteomes" id="UP000465266"/>
    </source>
</evidence>
<dbReference type="EMBL" id="BBXM02000002">
    <property type="protein sequence ID" value="GIC86666.1"/>
    <property type="molecule type" value="Genomic_DNA"/>
</dbReference>
<dbReference type="RefSeq" id="XP_043143932.1">
    <property type="nucleotide sequence ID" value="XM_043287997.1"/>
</dbReference>
<reference evidence="3" key="1">
    <citation type="journal article" date="2015" name="Genome Announc.">
        <title>Draft Genome Sequence of the Pathogenic Filamentous Fungus Aspergillus udagawae Strain IFM 46973T.</title>
        <authorList>
            <person name="Kusuya Y."/>
            <person name="Takahashi-Nakaguchi A."/>
            <person name="Takahashi H."/>
            <person name="Yaguchi T."/>
        </authorList>
    </citation>
    <scope>NUCLEOTIDE SEQUENCE</scope>
    <source>
        <strain evidence="3">IFM 46973</strain>
    </source>
</reference>
<evidence type="ECO:0000313" key="3">
    <source>
        <dbReference type="EMBL" id="GIC86666.1"/>
    </source>
</evidence>
<comment type="caution">
    <text evidence="3">The sequence shown here is derived from an EMBL/GenBank/DDBJ whole genome shotgun (WGS) entry which is preliminary data.</text>
</comment>
<dbReference type="EMBL" id="BLKG01000045">
    <property type="protein sequence ID" value="GFF86474.1"/>
    <property type="molecule type" value="Genomic_DNA"/>
</dbReference>
<protein>
    <submittedName>
        <fullName evidence="3">Uncharacterized protein</fullName>
    </submittedName>
</protein>
<feature type="signal peptide" evidence="1">
    <location>
        <begin position="1"/>
        <end position="21"/>
    </location>
</feature>
<dbReference type="Proteomes" id="UP000036893">
    <property type="component" value="Unassembled WGS sequence"/>
</dbReference>
<keyword evidence="1" id="KW-0732">Signal</keyword>
<evidence type="ECO:0000313" key="2">
    <source>
        <dbReference type="EMBL" id="GFF86474.1"/>
    </source>
</evidence>
<gene>
    <name evidence="3" type="ORF">Aud_003040</name>
    <name evidence="2" type="ORF">IFM53868_04824</name>
</gene>
<dbReference type="GeneID" id="66990516"/>
<reference evidence="3" key="3">
    <citation type="submission" date="2021-01" db="EMBL/GenBank/DDBJ databases">
        <title>Pan-genome distribution and transcriptional activeness of fungal secondary metabolism genes in Aspergillus section Fumigati.</title>
        <authorList>
            <person name="Takahashi H."/>
            <person name="Umemura M."/>
            <person name="Ninomiya A."/>
            <person name="Kusuya Y."/>
            <person name="Urayama S."/>
            <person name="Shimizu M."/>
            <person name="Watanabe A."/>
            <person name="Kamei K."/>
            <person name="Yaguchi T."/>
            <person name="Hagiwara D."/>
        </authorList>
    </citation>
    <scope>NUCLEOTIDE SEQUENCE</scope>
    <source>
        <strain evidence="3">IFM 46973</strain>
    </source>
</reference>
<sequence>MYLPPLLTVALTLMLSTTSSALQPREILKPRNWDLRLLGPGCNPNASNIDISVFHRSGLYGTDCEGLDTSVYNTTSVKSVSWKSPGVDRYDLCMYGDAECAGANADVIRDGWEVCYPFTGWKGFRVVAGGQKC</sequence>